<dbReference type="EMBL" id="FUEG01000005">
    <property type="protein sequence ID" value="SJL04573.1"/>
    <property type="molecule type" value="Genomic_DNA"/>
</dbReference>
<evidence type="ECO:0000313" key="2">
    <source>
        <dbReference type="Proteomes" id="UP000219338"/>
    </source>
</evidence>
<name>A0A284R780_ARMOS</name>
<protein>
    <submittedName>
        <fullName evidence="1">Uncharacterized protein</fullName>
    </submittedName>
</protein>
<proteinExistence type="predicted"/>
<gene>
    <name evidence="1" type="ORF">ARMOST_07940</name>
</gene>
<evidence type="ECO:0000313" key="1">
    <source>
        <dbReference type="EMBL" id="SJL04573.1"/>
    </source>
</evidence>
<reference evidence="2" key="1">
    <citation type="journal article" date="2017" name="Nat. Ecol. Evol.">
        <title>Genome expansion and lineage-specific genetic innovations in the forest pathogenic fungi Armillaria.</title>
        <authorList>
            <person name="Sipos G."/>
            <person name="Prasanna A.N."/>
            <person name="Walter M.C."/>
            <person name="O'Connor E."/>
            <person name="Balint B."/>
            <person name="Krizsan K."/>
            <person name="Kiss B."/>
            <person name="Hess J."/>
            <person name="Varga T."/>
            <person name="Slot J."/>
            <person name="Riley R."/>
            <person name="Boka B."/>
            <person name="Rigling D."/>
            <person name="Barry K."/>
            <person name="Lee J."/>
            <person name="Mihaltcheva S."/>
            <person name="LaButti K."/>
            <person name="Lipzen A."/>
            <person name="Waldron R."/>
            <person name="Moloney N.M."/>
            <person name="Sperisen C."/>
            <person name="Kredics L."/>
            <person name="Vagvoelgyi C."/>
            <person name="Patrignani A."/>
            <person name="Fitzpatrick D."/>
            <person name="Nagy I."/>
            <person name="Doyle S."/>
            <person name="Anderson J.B."/>
            <person name="Grigoriev I.V."/>
            <person name="Gueldener U."/>
            <person name="Muensterkoetter M."/>
            <person name="Nagy L.G."/>
        </authorList>
    </citation>
    <scope>NUCLEOTIDE SEQUENCE [LARGE SCALE GENOMIC DNA]</scope>
    <source>
        <strain evidence="2">C18/9</strain>
    </source>
</reference>
<organism evidence="1 2">
    <name type="scientific">Armillaria ostoyae</name>
    <name type="common">Armillaria root rot fungus</name>
    <dbReference type="NCBI Taxonomy" id="47428"/>
    <lineage>
        <taxon>Eukaryota</taxon>
        <taxon>Fungi</taxon>
        <taxon>Dikarya</taxon>
        <taxon>Basidiomycota</taxon>
        <taxon>Agaricomycotina</taxon>
        <taxon>Agaricomycetes</taxon>
        <taxon>Agaricomycetidae</taxon>
        <taxon>Agaricales</taxon>
        <taxon>Marasmiineae</taxon>
        <taxon>Physalacriaceae</taxon>
        <taxon>Armillaria</taxon>
    </lineage>
</organism>
<dbReference type="OrthoDB" id="10571803at2759"/>
<accession>A0A284R780</accession>
<sequence length="118" mass="13212">MIPVRSAIVPHADNNCCLFQSSSSIRQRCTLRSFTRPHLVAVEAPWIPSFLSRIDLSSRALAFWFALSDFFRVSLSNISSLVGSWCKTPKKAALSPHRSSPPSCTIYTTSHVTIIRIY</sequence>
<dbReference type="Proteomes" id="UP000219338">
    <property type="component" value="Unassembled WGS sequence"/>
</dbReference>
<keyword evidence="2" id="KW-1185">Reference proteome</keyword>
<dbReference type="AlphaFoldDB" id="A0A284R780"/>